<gene>
    <name evidence="3" type="ORF">Pcinc_034580</name>
</gene>
<dbReference type="Proteomes" id="UP001286313">
    <property type="component" value="Unassembled WGS sequence"/>
</dbReference>
<evidence type="ECO:0000256" key="1">
    <source>
        <dbReference type="SAM" id="MobiDB-lite"/>
    </source>
</evidence>
<evidence type="ECO:0000313" key="3">
    <source>
        <dbReference type="EMBL" id="KAK3859288.1"/>
    </source>
</evidence>
<proteinExistence type="predicted"/>
<name>A0AAE1EPD3_PETCI</name>
<keyword evidence="4" id="KW-1185">Reference proteome</keyword>
<sequence length="98" mass="10920">MVAVPKATFTATTATCYFPFHSSVQFFVTFALASFSNISLVFVWVAWPPCRCCPHWSTAPLLDVTTATGEVMHNGWDGGKDGRRRQQEEERMETEGGD</sequence>
<evidence type="ECO:0000256" key="2">
    <source>
        <dbReference type="SAM" id="Phobius"/>
    </source>
</evidence>
<dbReference type="EMBL" id="JAWQEG010005059">
    <property type="protein sequence ID" value="KAK3859288.1"/>
    <property type="molecule type" value="Genomic_DNA"/>
</dbReference>
<keyword evidence="2" id="KW-1133">Transmembrane helix</keyword>
<keyword evidence="2" id="KW-0472">Membrane</keyword>
<comment type="caution">
    <text evidence="3">The sequence shown here is derived from an EMBL/GenBank/DDBJ whole genome shotgun (WGS) entry which is preliminary data.</text>
</comment>
<feature type="region of interest" description="Disordered" evidence="1">
    <location>
        <begin position="73"/>
        <end position="98"/>
    </location>
</feature>
<protein>
    <submittedName>
        <fullName evidence="3">Uncharacterized protein</fullName>
    </submittedName>
</protein>
<evidence type="ECO:0000313" key="4">
    <source>
        <dbReference type="Proteomes" id="UP001286313"/>
    </source>
</evidence>
<reference evidence="3" key="1">
    <citation type="submission" date="2023-10" db="EMBL/GenBank/DDBJ databases">
        <title>Genome assemblies of two species of porcelain crab, Petrolisthes cinctipes and Petrolisthes manimaculis (Anomura: Porcellanidae).</title>
        <authorList>
            <person name="Angst P."/>
        </authorList>
    </citation>
    <scope>NUCLEOTIDE SEQUENCE</scope>
    <source>
        <strain evidence="3">PB745_01</strain>
        <tissue evidence="3">Gill</tissue>
    </source>
</reference>
<organism evidence="3 4">
    <name type="scientific">Petrolisthes cinctipes</name>
    <name type="common">Flat porcelain crab</name>
    <dbReference type="NCBI Taxonomy" id="88211"/>
    <lineage>
        <taxon>Eukaryota</taxon>
        <taxon>Metazoa</taxon>
        <taxon>Ecdysozoa</taxon>
        <taxon>Arthropoda</taxon>
        <taxon>Crustacea</taxon>
        <taxon>Multicrustacea</taxon>
        <taxon>Malacostraca</taxon>
        <taxon>Eumalacostraca</taxon>
        <taxon>Eucarida</taxon>
        <taxon>Decapoda</taxon>
        <taxon>Pleocyemata</taxon>
        <taxon>Anomura</taxon>
        <taxon>Galatheoidea</taxon>
        <taxon>Porcellanidae</taxon>
        <taxon>Petrolisthes</taxon>
    </lineage>
</organism>
<feature type="transmembrane region" description="Helical" evidence="2">
    <location>
        <begin position="26"/>
        <end position="47"/>
    </location>
</feature>
<keyword evidence="2" id="KW-0812">Transmembrane</keyword>
<dbReference type="AlphaFoldDB" id="A0AAE1EPD3"/>
<accession>A0AAE1EPD3</accession>
<feature type="compositionally biased region" description="Basic and acidic residues" evidence="1">
    <location>
        <begin position="78"/>
        <end position="89"/>
    </location>
</feature>